<feature type="region of interest" description="Disordered" evidence="1">
    <location>
        <begin position="65"/>
        <end position="86"/>
    </location>
</feature>
<dbReference type="AlphaFoldDB" id="A0AA97JP40"/>
<reference evidence="3 4" key="1">
    <citation type="submission" date="2025-04" db="UniProtKB">
        <authorList>
            <consortium name="RefSeq"/>
        </authorList>
    </citation>
    <scope>IDENTIFICATION</scope>
    <source>
        <tissue evidence="3 4">Blood</tissue>
    </source>
</reference>
<dbReference type="PANTHER" id="PTHR35544:SF4">
    <property type="entry name" value="RIBOSOMAL BIOGENESIS FACTOR"/>
    <property type="match status" value="1"/>
</dbReference>
<evidence type="ECO:0000313" key="3">
    <source>
        <dbReference type="RefSeq" id="XP_054841731.1"/>
    </source>
</evidence>
<gene>
    <name evidence="3 4" type="primary">RBIS</name>
</gene>
<dbReference type="GeneID" id="129333848"/>
<evidence type="ECO:0000256" key="1">
    <source>
        <dbReference type="SAM" id="MobiDB-lite"/>
    </source>
</evidence>
<sequence length="99" mass="11026">MGKNKAKGQKQKNVFHVANKNITKAKSKAKPVTTSLKKINIVNDEKVKMVNKIFTDVQKEVKQLSKAISSDPPKRHLIPKLPEREPTNVDAAANLLSQL</sequence>
<proteinExistence type="predicted"/>
<dbReference type="CTD" id="401466"/>
<dbReference type="GO" id="GO:0042254">
    <property type="term" value="P:ribosome biogenesis"/>
    <property type="evidence" value="ECO:0007669"/>
    <property type="project" value="InterPro"/>
</dbReference>
<protein>
    <submittedName>
        <fullName evidence="3 4">Ribosomal biogenesis factor</fullName>
    </submittedName>
</protein>
<organism evidence="2 4">
    <name type="scientific">Eublepharis macularius</name>
    <name type="common">Leopard gecko</name>
    <name type="synonym">Cyrtodactylus macularius</name>
    <dbReference type="NCBI Taxonomy" id="481883"/>
    <lineage>
        <taxon>Eukaryota</taxon>
        <taxon>Metazoa</taxon>
        <taxon>Chordata</taxon>
        <taxon>Craniata</taxon>
        <taxon>Vertebrata</taxon>
        <taxon>Euteleostomi</taxon>
        <taxon>Lepidosauria</taxon>
        <taxon>Squamata</taxon>
        <taxon>Bifurcata</taxon>
        <taxon>Gekkota</taxon>
        <taxon>Eublepharidae</taxon>
        <taxon>Eublepharinae</taxon>
        <taxon>Eublepharis</taxon>
    </lineage>
</organism>
<dbReference type="InterPro" id="IPR031389">
    <property type="entry name" value="RBIS"/>
</dbReference>
<dbReference type="RefSeq" id="XP_054841732.1">
    <property type="nucleotide sequence ID" value="XM_054985757.1"/>
</dbReference>
<dbReference type="PANTHER" id="PTHR35544">
    <property type="entry name" value="RIBOSOMAL BIOGENESIS FACTOR"/>
    <property type="match status" value="1"/>
</dbReference>
<accession>A0AA97JP40</accession>
<dbReference type="GO" id="GO:0005730">
    <property type="term" value="C:nucleolus"/>
    <property type="evidence" value="ECO:0007669"/>
    <property type="project" value="TreeGrafter"/>
</dbReference>
<dbReference type="Proteomes" id="UP001190640">
    <property type="component" value="Chromosome 7"/>
</dbReference>
<dbReference type="RefSeq" id="XP_054841731.1">
    <property type="nucleotide sequence ID" value="XM_054985756.1"/>
</dbReference>
<evidence type="ECO:0000313" key="2">
    <source>
        <dbReference type="Proteomes" id="UP001190640"/>
    </source>
</evidence>
<name>A0AA97JP40_EUBMA</name>
<keyword evidence="2" id="KW-1185">Reference proteome</keyword>
<dbReference type="Pfam" id="PF15679">
    <property type="entry name" value="DUF4665"/>
    <property type="match status" value="1"/>
</dbReference>
<evidence type="ECO:0000313" key="4">
    <source>
        <dbReference type="RefSeq" id="XP_054841732.1"/>
    </source>
</evidence>
<dbReference type="KEGG" id="emc:129333848"/>